<dbReference type="WBParaSite" id="MCU_001260-RA">
    <property type="protein sequence ID" value="MCU_001260-RA"/>
    <property type="gene ID" value="MCU_001260"/>
</dbReference>
<sequence>MLLLVQRAAYEEACNREKAAILTQFYIQSEHLRTLKMQTQALNFKLVATEAALKANSKVMEDRSQEVVNLNHRLLMSNNSNAHLMECTKTVLHKVLADLLEVKENLSSTFANESDITALPLVSRLQILDQRIADINNRLPVVRSLFARKSTIRRNVNQWSRGAQTCCMRHFPINEIIPSINEEKKQRVAVPHNEIKQILVDRDPTARDRIKNGRDLGERPGYIKVADSNEKIGMKLQIAALEGHLNEKTQVEMAETHLRIPKNDHKGVSVETSNEDLEIETESANTKTDLSKAITPAPHSERMAMYSDEEKRSQLKASALDVDHEAKIAQIERDLREPTQQLFLRPPLVYRRAYSIPLRPEEVFARPDVETASVGKAVVPSIGTTDNPPHKIQALPHVGADKTSLLNSLSSSQLESVHETLKELTILAKKLEYADNF</sequence>
<name>A0A5K3EKD8_MESCO</name>
<accession>A0A5K3EKD8</accession>
<evidence type="ECO:0000313" key="1">
    <source>
        <dbReference type="WBParaSite" id="MCU_001260-RA"/>
    </source>
</evidence>
<proteinExistence type="predicted"/>
<protein>
    <submittedName>
        <fullName evidence="1">Shugoshin_C domain-containing protein</fullName>
    </submittedName>
</protein>
<reference evidence="1" key="1">
    <citation type="submission" date="2019-11" db="UniProtKB">
        <authorList>
            <consortium name="WormBaseParasite"/>
        </authorList>
    </citation>
    <scope>IDENTIFICATION</scope>
</reference>
<dbReference type="AlphaFoldDB" id="A0A5K3EKD8"/>
<organism evidence="1">
    <name type="scientific">Mesocestoides corti</name>
    <name type="common">Flatworm</name>
    <dbReference type="NCBI Taxonomy" id="53468"/>
    <lineage>
        <taxon>Eukaryota</taxon>
        <taxon>Metazoa</taxon>
        <taxon>Spiralia</taxon>
        <taxon>Lophotrochozoa</taxon>
        <taxon>Platyhelminthes</taxon>
        <taxon>Cestoda</taxon>
        <taxon>Eucestoda</taxon>
        <taxon>Cyclophyllidea</taxon>
        <taxon>Mesocestoididae</taxon>
        <taxon>Mesocestoides</taxon>
    </lineage>
</organism>